<dbReference type="InterPro" id="IPR020843">
    <property type="entry name" value="ER"/>
</dbReference>
<evidence type="ECO:0000256" key="4">
    <source>
        <dbReference type="ARBA" id="ARBA00022723"/>
    </source>
</evidence>
<evidence type="ECO:0000259" key="9">
    <source>
        <dbReference type="SMART" id="SM00829"/>
    </source>
</evidence>
<dbReference type="SUPFAM" id="SSF51735">
    <property type="entry name" value="NAD(P)-binding Rossmann-fold domains"/>
    <property type="match status" value="1"/>
</dbReference>
<dbReference type="PANTHER" id="PTHR42940">
    <property type="entry name" value="ALCOHOL DEHYDROGENASE 1-RELATED"/>
    <property type="match status" value="1"/>
</dbReference>
<dbReference type="GO" id="GO:0008270">
    <property type="term" value="F:zinc ion binding"/>
    <property type="evidence" value="ECO:0007669"/>
    <property type="project" value="InterPro"/>
</dbReference>
<accession>A0A0X3TVM6</accession>
<evidence type="ECO:0000256" key="6">
    <source>
        <dbReference type="ARBA" id="ARBA00023002"/>
    </source>
</evidence>
<organism evidence="10 11">
    <name type="scientific">Ruegeria profundi</name>
    <dbReference type="NCBI Taxonomy" id="1685378"/>
    <lineage>
        <taxon>Bacteria</taxon>
        <taxon>Pseudomonadati</taxon>
        <taxon>Pseudomonadota</taxon>
        <taxon>Alphaproteobacteria</taxon>
        <taxon>Rhodobacterales</taxon>
        <taxon>Roseobacteraceae</taxon>
        <taxon>Ruegeria</taxon>
    </lineage>
</organism>
<dbReference type="FunFam" id="3.40.50.720:FF:000039">
    <property type="entry name" value="Alcohol dehydrogenase AdhP"/>
    <property type="match status" value="1"/>
</dbReference>
<sequence length="339" mass="35550">MSTMKAAVVTDFSQPLTLKEVRKPTVKDGKILVKIEACGVCHTDLHAARGDWPVKPEPPFIPGHEGVGIVAEVGRSVTSVKEGDRVGVPWLHHACGHCTACVTGWETLCRTEPQYTGYTVNGGFAEYVEADPTYVGHLPDNLDFAPAAPILCAGVTVYKGLKECDLRPGQTVVISGIGGLGHLAVQYARALGLHVIAVDVAEDKLALARDLGAGAAINATTQDPVDEVARLGGAEGVLVTAVSNTAFSQGVGMLAPGGTMSLVGLPPGDFPLNIFDVVLNRKTIRGSIVGTRADLAESLSFAAEGKVASHYATDALDNINGIFEQMEKGRIDGRIVMTM</sequence>
<gene>
    <name evidence="10" type="ORF">AVO44_06020</name>
</gene>
<evidence type="ECO:0000256" key="1">
    <source>
        <dbReference type="ARBA" id="ARBA00001947"/>
    </source>
</evidence>
<dbReference type="SMART" id="SM00829">
    <property type="entry name" value="PKS_ER"/>
    <property type="match status" value="1"/>
</dbReference>
<dbReference type="EC" id="1.1.1.1" evidence="3"/>
<dbReference type="NCBIfam" id="NF006940">
    <property type="entry name" value="PRK09422.1"/>
    <property type="match status" value="1"/>
</dbReference>
<dbReference type="Gene3D" id="3.90.180.10">
    <property type="entry name" value="Medium-chain alcohol dehydrogenases, catalytic domain"/>
    <property type="match status" value="1"/>
</dbReference>
<dbReference type="FunFam" id="3.90.180.10:FF:000002">
    <property type="entry name" value="Alcohol dehydrogenase AdhP"/>
    <property type="match status" value="1"/>
</dbReference>
<evidence type="ECO:0000313" key="11">
    <source>
        <dbReference type="Proteomes" id="UP000053690"/>
    </source>
</evidence>
<dbReference type="InterPro" id="IPR011032">
    <property type="entry name" value="GroES-like_sf"/>
</dbReference>
<evidence type="ECO:0000256" key="2">
    <source>
        <dbReference type="ARBA" id="ARBA00008072"/>
    </source>
</evidence>
<dbReference type="PROSITE" id="PS00059">
    <property type="entry name" value="ADH_ZINC"/>
    <property type="match status" value="1"/>
</dbReference>
<keyword evidence="6" id="KW-0560">Oxidoreductase</keyword>
<comment type="similarity">
    <text evidence="2 8">Belongs to the zinc-containing alcohol dehydrogenase family.</text>
</comment>
<keyword evidence="4 8" id="KW-0479">Metal-binding</keyword>
<dbReference type="RefSeq" id="WP_068334098.1">
    <property type="nucleotide sequence ID" value="NZ_LQBP01000003.1"/>
</dbReference>
<dbReference type="OrthoDB" id="5295340at2"/>
<evidence type="ECO:0000313" key="10">
    <source>
        <dbReference type="EMBL" id="KUJ79734.1"/>
    </source>
</evidence>
<dbReference type="CDD" id="cd08297">
    <property type="entry name" value="CAD3"/>
    <property type="match status" value="1"/>
</dbReference>
<dbReference type="InterPro" id="IPR002328">
    <property type="entry name" value="ADH_Zn_CS"/>
</dbReference>
<comment type="caution">
    <text evidence="10">The sequence shown here is derived from an EMBL/GenBank/DDBJ whole genome shotgun (WGS) entry which is preliminary data.</text>
</comment>
<keyword evidence="11" id="KW-1185">Reference proteome</keyword>
<dbReference type="Pfam" id="PF08240">
    <property type="entry name" value="ADH_N"/>
    <property type="match status" value="1"/>
</dbReference>
<feature type="domain" description="Enoyl reductase (ER)" evidence="9">
    <location>
        <begin position="11"/>
        <end position="337"/>
    </location>
</feature>
<proteinExistence type="inferred from homology"/>
<keyword evidence="5 8" id="KW-0862">Zinc</keyword>
<dbReference type="GO" id="GO:0004022">
    <property type="term" value="F:alcohol dehydrogenase (NAD+) activity"/>
    <property type="evidence" value="ECO:0007669"/>
    <property type="project" value="UniProtKB-EC"/>
</dbReference>
<dbReference type="InterPro" id="IPR036291">
    <property type="entry name" value="NAD(P)-bd_dom_sf"/>
</dbReference>
<dbReference type="Gene3D" id="3.40.50.720">
    <property type="entry name" value="NAD(P)-binding Rossmann-like Domain"/>
    <property type="match status" value="1"/>
</dbReference>
<dbReference type="Pfam" id="PF00107">
    <property type="entry name" value="ADH_zinc_N"/>
    <property type="match status" value="1"/>
</dbReference>
<dbReference type="Proteomes" id="UP000053690">
    <property type="component" value="Unassembled WGS sequence"/>
</dbReference>
<name>A0A0X3TVM6_9RHOB</name>
<evidence type="ECO:0000256" key="8">
    <source>
        <dbReference type="RuleBase" id="RU361277"/>
    </source>
</evidence>
<comment type="cofactor">
    <cofactor evidence="1 8">
        <name>Zn(2+)</name>
        <dbReference type="ChEBI" id="CHEBI:29105"/>
    </cofactor>
</comment>
<reference evidence="11" key="1">
    <citation type="submission" date="2015-12" db="EMBL/GenBank/DDBJ databases">
        <authorList>
            <person name="Zhang G."/>
            <person name="Stingl U."/>
        </authorList>
    </citation>
    <scope>NUCLEOTIDE SEQUENCE [LARGE SCALE GENOMIC DNA]</scope>
    <source>
        <strain evidence="11">ZGT108</strain>
    </source>
</reference>
<dbReference type="AlphaFoldDB" id="A0A0X3TVM6"/>
<dbReference type="InterPro" id="IPR013149">
    <property type="entry name" value="ADH-like_C"/>
</dbReference>
<dbReference type="InterPro" id="IPR013154">
    <property type="entry name" value="ADH-like_N"/>
</dbReference>
<evidence type="ECO:0000256" key="7">
    <source>
        <dbReference type="ARBA" id="ARBA00023027"/>
    </source>
</evidence>
<keyword evidence="7" id="KW-0520">NAD</keyword>
<dbReference type="SUPFAM" id="SSF50129">
    <property type="entry name" value="GroES-like"/>
    <property type="match status" value="1"/>
</dbReference>
<dbReference type="STRING" id="1685378.AVO44_06020"/>
<dbReference type="EMBL" id="LQBP01000003">
    <property type="protein sequence ID" value="KUJ79734.1"/>
    <property type="molecule type" value="Genomic_DNA"/>
</dbReference>
<protein>
    <recommendedName>
        <fullName evidence="3">alcohol dehydrogenase</fullName>
        <ecNumber evidence="3">1.1.1.1</ecNumber>
    </recommendedName>
</protein>
<dbReference type="PANTHER" id="PTHR42940:SF8">
    <property type="entry name" value="VACUOLAR PROTEIN SORTING-ASSOCIATED PROTEIN 11"/>
    <property type="match status" value="1"/>
</dbReference>
<evidence type="ECO:0000256" key="5">
    <source>
        <dbReference type="ARBA" id="ARBA00022833"/>
    </source>
</evidence>
<evidence type="ECO:0000256" key="3">
    <source>
        <dbReference type="ARBA" id="ARBA00013190"/>
    </source>
</evidence>